<comment type="similarity">
    <text evidence="2">Belongs to the ATP11 family.</text>
</comment>
<dbReference type="EMBL" id="LT635767">
    <property type="protein sequence ID" value="SGZ55339.1"/>
    <property type="molecule type" value="Genomic_DNA"/>
</dbReference>
<evidence type="ECO:0000256" key="3">
    <source>
        <dbReference type="ARBA" id="ARBA00022946"/>
    </source>
</evidence>
<dbReference type="PANTHER" id="PTHR13126:SF0">
    <property type="entry name" value="ATP SYNTHASE MITOCHONDRIAL F1 COMPLEX ASSEMBLY FACTOR 1"/>
    <property type="match status" value="1"/>
</dbReference>
<reference evidence="5 6" key="1">
    <citation type="submission" date="2016-10" db="EMBL/GenBank/DDBJ databases">
        <authorList>
            <person name="de Groot N.N."/>
        </authorList>
    </citation>
    <scope>NUCLEOTIDE SEQUENCE [LARGE SCALE GENOMIC DNA]</scope>
    <source>
        <strain evidence="5 6">PYCC 4715</strain>
    </source>
</reference>
<dbReference type="Proteomes" id="UP000182259">
    <property type="component" value="Chromosome IV"/>
</dbReference>
<sequence length="293" mass="33480">MLRYIPRFATRSTRNIRFFATKTPSSHDLYIEKLQKKARAMGLSSVEELKAKLKDDIAQKKKEFNALDPLKELDEFEQKQAEILKQKKKSLAADRGPIDKSEPQAPYKTLSSFVDVEKVVELPEKELKFIWNARFLNKEGAMHATLNATQFANIYANAFKNPNFILPLPRDGQGYEMHFVQWAFVGPYTTHCMLTSLAEYKLHNEYAKPHTTLMFHQELVDETGLVLMNGQLEKDSLMTLDEAQLLVLNVQRFYGGLTESLGSARKLALLKAFTSGSEDFDMDKLIEEAASFD</sequence>
<dbReference type="GO" id="GO:0033615">
    <property type="term" value="P:mitochondrial proton-transporting ATP synthase complex assembly"/>
    <property type="evidence" value="ECO:0007669"/>
    <property type="project" value="TreeGrafter"/>
</dbReference>
<dbReference type="Pfam" id="PF06644">
    <property type="entry name" value="ATP11"/>
    <property type="match status" value="1"/>
</dbReference>
<dbReference type="GO" id="GO:0005739">
    <property type="term" value="C:mitochondrion"/>
    <property type="evidence" value="ECO:0007669"/>
    <property type="project" value="UniProtKB-SubCell"/>
</dbReference>
<evidence type="ECO:0000313" key="6">
    <source>
        <dbReference type="Proteomes" id="UP000182259"/>
    </source>
</evidence>
<evidence type="ECO:0000313" key="5">
    <source>
        <dbReference type="EMBL" id="SGZ55339.1"/>
    </source>
</evidence>
<keyword evidence="4" id="KW-0496">Mitochondrion</keyword>
<proteinExistence type="inferred from homology"/>
<dbReference type="AlphaFoldDB" id="A0A1L0BVP0"/>
<protein>
    <submittedName>
        <fullName evidence="5">CIC11C00000004450</fullName>
    </submittedName>
</protein>
<evidence type="ECO:0000256" key="4">
    <source>
        <dbReference type="ARBA" id="ARBA00023128"/>
    </source>
</evidence>
<accession>A0A1L0BVP0</accession>
<organism evidence="5 6">
    <name type="scientific">Sungouiella intermedia</name>
    <dbReference type="NCBI Taxonomy" id="45354"/>
    <lineage>
        <taxon>Eukaryota</taxon>
        <taxon>Fungi</taxon>
        <taxon>Dikarya</taxon>
        <taxon>Ascomycota</taxon>
        <taxon>Saccharomycotina</taxon>
        <taxon>Pichiomycetes</taxon>
        <taxon>Metschnikowiaceae</taxon>
        <taxon>Sungouiella</taxon>
    </lineage>
</organism>
<keyword evidence="3" id="KW-0809">Transit peptide</keyword>
<gene>
    <name evidence="5" type="ORF">SAMEA4029009_CIC11G00000004450</name>
</gene>
<dbReference type="PANTHER" id="PTHR13126">
    <property type="entry name" value="CHAPERONE ATP11"/>
    <property type="match status" value="1"/>
</dbReference>
<evidence type="ECO:0000256" key="1">
    <source>
        <dbReference type="ARBA" id="ARBA00004173"/>
    </source>
</evidence>
<comment type="subcellular location">
    <subcellularLocation>
        <location evidence="1">Mitochondrion</location>
    </subcellularLocation>
</comment>
<dbReference type="InterPro" id="IPR010591">
    <property type="entry name" value="ATP11"/>
</dbReference>
<evidence type="ECO:0000256" key="2">
    <source>
        <dbReference type="ARBA" id="ARBA00009116"/>
    </source>
</evidence>
<name>A0A1L0BVP0_9ASCO</name>